<dbReference type="Pfam" id="PF12697">
    <property type="entry name" value="Abhydrolase_6"/>
    <property type="match status" value="1"/>
</dbReference>
<feature type="domain" description="AB hydrolase-1" evidence="2">
    <location>
        <begin position="54"/>
        <end position="267"/>
    </location>
</feature>
<dbReference type="Proteomes" id="UP001501470">
    <property type="component" value="Unassembled WGS sequence"/>
</dbReference>
<dbReference type="InterPro" id="IPR050266">
    <property type="entry name" value="AB_hydrolase_sf"/>
</dbReference>
<dbReference type="InterPro" id="IPR000073">
    <property type="entry name" value="AB_hydrolase_1"/>
</dbReference>
<feature type="region of interest" description="Disordered" evidence="1">
    <location>
        <begin position="1"/>
        <end position="51"/>
    </location>
</feature>
<dbReference type="SUPFAM" id="SSF53474">
    <property type="entry name" value="alpha/beta-Hydrolases"/>
    <property type="match status" value="1"/>
</dbReference>
<dbReference type="EMBL" id="BAAAQD010000014">
    <property type="protein sequence ID" value="GAA1538294.1"/>
    <property type="molecule type" value="Genomic_DNA"/>
</dbReference>
<gene>
    <name evidence="3" type="ORF">GCM10009827_066760</name>
</gene>
<feature type="compositionally biased region" description="Low complexity" evidence="1">
    <location>
        <begin position="36"/>
        <end position="47"/>
    </location>
</feature>
<protein>
    <submittedName>
        <fullName evidence="3">Alpha/beta hydrolase</fullName>
    </submittedName>
</protein>
<name>A0ABN2BER0_9ACTN</name>
<accession>A0ABN2BER0</accession>
<evidence type="ECO:0000313" key="3">
    <source>
        <dbReference type="EMBL" id="GAA1538294.1"/>
    </source>
</evidence>
<dbReference type="Gene3D" id="3.40.50.1820">
    <property type="entry name" value="alpha/beta hydrolase"/>
    <property type="match status" value="1"/>
</dbReference>
<keyword evidence="4" id="KW-1185">Reference proteome</keyword>
<comment type="caution">
    <text evidence="3">The sequence shown here is derived from an EMBL/GenBank/DDBJ whole genome shotgun (WGS) entry which is preliminary data.</text>
</comment>
<dbReference type="PANTHER" id="PTHR43798">
    <property type="entry name" value="MONOACYLGLYCEROL LIPASE"/>
    <property type="match status" value="1"/>
</dbReference>
<dbReference type="GO" id="GO:0016787">
    <property type="term" value="F:hydrolase activity"/>
    <property type="evidence" value="ECO:0007669"/>
    <property type="project" value="UniProtKB-KW"/>
</dbReference>
<dbReference type="PANTHER" id="PTHR43798:SF33">
    <property type="entry name" value="HYDROLASE, PUTATIVE (AFU_ORTHOLOGUE AFUA_2G14860)-RELATED"/>
    <property type="match status" value="1"/>
</dbReference>
<keyword evidence="3" id="KW-0378">Hydrolase</keyword>
<evidence type="ECO:0000259" key="2">
    <source>
        <dbReference type="Pfam" id="PF12697"/>
    </source>
</evidence>
<sequence length="284" mass="30000">MTTRAPSATTRVMRSDEWSSPPKPVRREVLTEQPTSSSAIASSSSSASDDRPPVLFVPGYGHGAWAFAQHWLEHTAGRGFPAAAMSLRGHGGSGPDPDARLRDYVHDVTQVAAGLPKQAILVGHGTGALVVAMALARYPARAGVLVAPVFGGLATALGLLRRNPAGTLPGLFGGHVSLRSTQLFSRSLPASAAQSFAARLQRVPAGAQRQLIRRQEPEPPVGTPPVLVAGSPDDRVVSASALEWVARRYGGSPLLFPGMGHDLMLDARWQEPIDAILDWLEKPA</sequence>
<evidence type="ECO:0000313" key="4">
    <source>
        <dbReference type="Proteomes" id="UP001501470"/>
    </source>
</evidence>
<organism evidence="3 4">
    <name type="scientific">Dactylosporangium maewongense</name>
    <dbReference type="NCBI Taxonomy" id="634393"/>
    <lineage>
        <taxon>Bacteria</taxon>
        <taxon>Bacillati</taxon>
        <taxon>Actinomycetota</taxon>
        <taxon>Actinomycetes</taxon>
        <taxon>Micromonosporales</taxon>
        <taxon>Micromonosporaceae</taxon>
        <taxon>Dactylosporangium</taxon>
    </lineage>
</organism>
<reference evidence="3 4" key="1">
    <citation type="journal article" date="2019" name="Int. J. Syst. Evol. Microbiol.">
        <title>The Global Catalogue of Microorganisms (GCM) 10K type strain sequencing project: providing services to taxonomists for standard genome sequencing and annotation.</title>
        <authorList>
            <consortium name="The Broad Institute Genomics Platform"/>
            <consortium name="The Broad Institute Genome Sequencing Center for Infectious Disease"/>
            <person name="Wu L."/>
            <person name="Ma J."/>
        </authorList>
    </citation>
    <scope>NUCLEOTIDE SEQUENCE [LARGE SCALE GENOMIC DNA]</scope>
    <source>
        <strain evidence="3 4">JCM 15933</strain>
    </source>
</reference>
<feature type="compositionally biased region" description="Polar residues" evidence="1">
    <location>
        <begin position="1"/>
        <end position="12"/>
    </location>
</feature>
<proteinExistence type="predicted"/>
<evidence type="ECO:0000256" key="1">
    <source>
        <dbReference type="SAM" id="MobiDB-lite"/>
    </source>
</evidence>
<dbReference type="InterPro" id="IPR029058">
    <property type="entry name" value="AB_hydrolase_fold"/>
</dbReference>